<dbReference type="AlphaFoldDB" id="A0A7X0EYG9"/>
<sequence>MDGTTLARAADECGGFLRAAADREWAAIPVPGMDRNVAQVVAHISECLFWYSTDLVAGDRELDTVEMSVRPGSEPADLVATLATSAALLTRVVDTTPPEARGWHPHGLADASGFAAMACDELLVHTADAGQALGRAFTPSADLAEATLRRLFPWAPSGTDPWTTLLWANGRADLPGHERQIGWRWHCAPLAEWDGTNPAHRPST</sequence>
<evidence type="ECO:0000313" key="1">
    <source>
        <dbReference type="EMBL" id="MBB6346444.1"/>
    </source>
</evidence>
<dbReference type="Proteomes" id="UP000583800">
    <property type="component" value="Unassembled WGS sequence"/>
</dbReference>
<dbReference type="EMBL" id="JACHJB010000001">
    <property type="protein sequence ID" value="MBB6346444.1"/>
    <property type="molecule type" value="Genomic_DNA"/>
</dbReference>
<comment type="caution">
    <text evidence="1">The sequence shown here is derived from an EMBL/GenBank/DDBJ whole genome shotgun (WGS) entry which is preliminary data.</text>
</comment>
<organism evidence="1 2">
    <name type="scientific">Nonomuraea muscovyensis</name>
    <dbReference type="NCBI Taxonomy" id="1124761"/>
    <lineage>
        <taxon>Bacteria</taxon>
        <taxon>Bacillati</taxon>
        <taxon>Actinomycetota</taxon>
        <taxon>Actinomycetes</taxon>
        <taxon>Streptosporangiales</taxon>
        <taxon>Streptosporangiaceae</taxon>
        <taxon>Nonomuraea</taxon>
    </lineage>
</organism>
<protein>
    <recommendedName>
        <fullName evidence="3">Mycothiol-dependent maleylpyruvate isomerase metal-binding domain-containing protein</fullName>
    </recommendedName>
</protein>
<name>A0A7X0EYG9_9ACTN</name>
<proteinExistence type="predicted"/>
<evidence type="ECO:0008006" key="3">
    <source>
        <dbReference type="Google" id="ProtNLM"/>
    </source>
</evidence>
<reference evidence="1 2" key="1">
    <citation type="submission" date="2020-08" db="EMBL/GenBank/DDBJ databases">
        <title>Sequencing the genomes of 1000 actinobacteria strains.</title>
        <authorList>
            <person name="Klenk H.-P."/>
        </authorList>
    </citation>
    <scope>NUCLEOTIDE SEQUENCE [LARGE SCALE GENOMIC DNA]</scope>
    <source>
        <strain evidence="1 2">DSM 45913</strain>
    </source>
</reference>
<gene>
    <name evidence="1" type="ORF">FHU36_002953</name>
</gene>
<keyword evidence="2" id="KW-1185">Reference proteome</keyword>
<dbReference type="InterPro" id="IPR034660">
    <property type="entry name" value="DinB/YfiT-like"/>
</dbReference>
<dbReference type="RefSeq" id="WP_185084216.1">
    <property type="nucleotide sequence ID" value="NZ_JACHJB010000001.1"/>
</dbReference>
<dbReference type="SUPFAM" id="SSF109854">
    <property type="entry name" value="DinB/YfiT-like putative metalloenzymes"/>
    <property type="match status" value="1"/>
</dbReference>
<accession>A0A7X0EYG9</accession>
<evidence type="ECO:0000313" key="2">
    <source>
        <dbReference type="Proteomes" id="UP000583800"/>
    </source>
</evidence>